<dbReference type="PANTHER" id="PTHR34823">
    <property type="entry name" value="GLCNAC-BINDING PROTEIN A"/>
    <property type="match status" value="1"/>
</dbReference>
<dbReference type="Pfam" id="PF03067">
    <property type="entry name" value="LPMO_10"/>
    <property type="match status" value="1"/>
</dbReference>
<comment type="caution">
    <text evidence="3">The sequence shown here is derived from an EMBL/GenBank/DDBJ whole genome shotgun (WGS) entry which is preliminary data.</text>
</comment>
<dbReference type="InterPro" id="IPR014756">
    <property type="entry name" value="Ig_E-set"/>
</dbReference>
<keyword evidence="4" id="KW-1185">Reference proteome</keyword>
<dbReference type="SUPFAM" id="SSF81296">
    <property type="entry name" value="E set domains"/>
    <property type="match status" value="1"/>
</dbReference>
<evidence type="ECO:0000259" key="2">
    <source>
        <dbReference type="Pfam" id="PF03067"/>
    </source>
</evidence>
<dbReference type="Gene3D" id="2.70.50.50">
    <property type="entry name" value="chitin-binding protein cbp21"/>
    <property type="match status" value="1"/>
</dbReference>
<protein>
    <submittedName>
        <fullName evidence="3">Chitin-binding protein</fullName>
    </submittedName>
</protein>
<name>A0ABY1JU62_9BACL</name>
<organism evidence="3 4">
    <name type="scientific">Paenibacillus macquariensis</name>
    <dbReference type="NCBI Taxonomy" id="948756"/>
    <lineage>
        <taxon>Bacteria</taxon>
        <taxon>Bacillati</taxon>
        <taxon>Bacillota</taxon>
        <taxon>Bacilli</taxon>
        <taxon>Bacillales</taxon>
        <taxon>Paenibacillaceae</taxon>
        <taxon>Paenibacillus</taxon>
    </lineage>
</organism>
<evidence type="ECO:0000313" key="3">
    <source>
        <dbReference type="EMBL" id="SIQ78829.1"/>
    </source>
</evidence>
<dbReference type="CDD" id="cd21177">
    <property type="entry name" value="LPMO_AA10"/>
    <property type="match status" value="1"/>
</dbReference>
<evidence type="ECO:0000313" key="4">
    <source>
        <dbReference type="Proteomes" id="UP000186666"/>
    </source>
</evidence>
<dbReference type="EMBL" id="FTNK01000004">
    <property type="protein sequence ID" value="SIQ78829.1"/>
    <property type="molecule type" value="Genomic_DNA"/>
</dbReference>
<gene>
    <name evidence="3" type="ORF">SAMN05421578_10454</name>
</gene>
<dbReference type="PANTHER" id="PTHR34823:SF1">
    <property type="entry name" value="CHITIN-BINDING TYPE-4 DOMAIN-CONTAINING PROTEIN"/>
    <property type="match status" value="1"/>
</dbReference>
<dbReference type="InterPro" id="IPR004302">
    <property type="entry name" value="Cellulose/chitin-bd_N"/>
</dbReference>
<dbReference type="Proteomes" id="UP000186666">
    <property type="component" value="Unassembled WGS sequence"/>
</dbReference>
<accession>A0ABY1JU62</accession>
<keyword evidence="1" id="KW-0732">Signal</keyword>
<evidence type="ECO:0000256" key="1">
    <source>
        <dbReference type="ARBA" id="ARBA00022729"/>
    </source>
</evidence>
<feature type="domain" description="Chitin-binding type-4" evidence="2">
    <location>
        <begin position="38"/>
        <end position="130"/>
    </location>
</feature>
<reference evidence="3 4" key="1">
    <citation type="submission" date="2017-01" db="EMBL/GenBank/DDBJ databases">
        <authorList>
            <person name="Varghese N."/>
            <person name="Submissions S."/>
        </authorList>
    </citation>
    <scope>NUCLEOTIDE SEQUENCE [LARGE SCALE GENOMIC DNA]</scope>
    <source>
        <strain evidence="3 4">ATCC 23464</strain>
    </source>
</reference>
<dbReference type="InterPro" id="IPR051024">
    <property type="entry name" value="GlcNAc_Chitin_IntDeg"/>
</dbReference>
<sequence length="130" mass="14001">MTSIRLTHLSVSKLIIFCSILLIATGILLLLPNTAFGHGYVEGPASRAALCKSGQNNDCGSIIYEPQSLEAPTGFPEKGPVDGKIASANGAFSKLDEQSATRWSKVNLSSRRNTFTWKISAAHATTSWKY</sequence>
<proteinExistence type="predicted"/>